<feature type="region of interest" description="Disordered" evidence="1">
    <location>
        <begin position="83"/>
        <end position="123"/>
    </location>
</feature>
<protein>
    <submittedName>
        <fullName evidence="2">Uncharacterized protein</fullName>
    </submittedName>
</protein>
<dbReference type="Proteomes" id="UP000324222">
    <property type="component" value="Unassembled WGS sequence"/>
</dbReference>
<feature type="compositionally biased region" description="Basic and acidic residues" evidence="1">
    <location>
        <begin position="96"/>
        <end position="106"/>
    </location>
</feature>
<accession>A0A5B7G4Z3</accession>
<dbReference type="AlphaFoldDB" id="A0A5B7G4Z3"/>
<name>A0A5B7G4Z3_PORTR</name>
<organism evidence="2 3">
    <name type="scientific">Portunus trituberculatus</name>
    <name type="common">Swimming crab</name>
    <name type="synonym">Neptunus trituberculatus</name>
    <dbReference type="NCBI Taxonomy" id="210409"/>
    <lineage>
        <taxon>Eukaryota</taxon>
        <taxon>Metazoa</taxon>
        <taxon>Ecdysozoa</taxon>
        <taxon>Arthropoda</taxon>
        <taxon>Crustacea</taxon>
        <taxon>Multicrustacea</taxon>
        <taxon>Malacostraca</taxon>
        <taxon>Eumalacostraca</taxon>
        <taxon>Eucarida</taxon>
        <taxon>Decapoda</taxon>
        <taxon>Pleocyemata</taxon>
        <taxon>Brachyura</taxon>
        <taxon>Eubrachyura</taxon>
        <taxon>Portunoidea</taxon>
        <taxon>Portunidae</taxon>
        <taxon>Portuninae</taxon>
        <taxon>Portunus</taxon>
    </lineage>
</organism>
<evidence type="ECO:0000256" key="1">
    <source>
        <dbReference type="SAM" id="MobiDB-lite"/>
    </source>
</evidence>
<sequence length="195" mass="22117">MGRKVRLSELDFHIYIQSRSRPSIPRSFCELTRSTASYKAVSEAAAAARAALTKREAQFTARRGPDDPFRIWSDILYGPTPSLRHASISPRKRKRDSITQESKEAFPENGGKYKPNKSPGRRPERLKYIHETTLLFPVPFTAPRGKYSGRALLRSDSQLQDKWGHSFLVSPNYFQLPTISLAAALSPWVAFPVKR</sequence>
<evidence type="ECO:0000313" key="3">
    <source>
        <dbReference type="Proteomes" id="UP000324222"/>
    </source>
</evidence>
<evidence type="ECO:0000313" key="2">
    <source>
        <dbReference type="EMBL" id="MPC55011.1"/>
    </source>
</evidence>
<dbReference type="EMBL" id="VSRR010012816">
    <property type="protein sequence ID" value="MPC55011.1"/>
    <property type="molecule type" value="Genomic_DNA"/>
</dbReference>
<keyword evidence="3" id="KW-1185">Reference proteome</keyword>
<reference evidence="2 3" key="1">
    <citation type="submission" date="2019-05" db="EMBL/GenBank/DDBJ databases">
        <title>Another draft genome of Portunus trituberculatus and its Hox gene families provides insights of decapod evolution.</title>
        <authorList>
            <person name="Jeong J.-H."/>
            <person name="Song I."/>
            <person name="Kim S."/>
            <person name="Choi T."/>
            <person name="Kim D."/>
            <person name="Ryu S."/>
            <person name="Kim W."/>
        </authorList>
    </citation>
    <scope>NUCLEOTIDE SEQUENCE [LARGE SCALE GENOMIC DNA]</scope>
    <source>
        <tissue evidence="2">Muscle</tissue>
    </source>
</reference>
<comment type="caution">
    <text evidence="2">The sequence shown here is derived from an EMBL/GenBank/DDBJ whole genome shotgun (WGS) entry which is preliminary data.</text>
</comment>
<gene>
    <name evidence="2" type="ORF">E2C01_048942</name>
</gene>
<proteinExistence type="predicted"/>